<comment type="caution">
    <text evidence="2">The sequence shown here is derived from an EMBL/GenBank/DDBJ whole genome shotgun (WGS) entry which is preliminary data.</text>
</comment>
<keyword evidence="1" id="KW-0812">Transmembrane</keyword>
<keyword evidence="1" id="KW-0472">Membrane</keyword>
<gene>
    <name evidence="2" type="ORF">PZE19_00840</name>
</gene>
<feature type="transmembrane region" description="Helical" evidence="1">
    <location>
        <begin position="43"/>
        <end position="64"/>
    </location>
</feature>
<protein>
    <submittedName>
        <fullName evidence="2">Uncharacterized protein</fullName>
    </submittedName>
</protein>
<keyword evidence="3" id="KW-1185">Reference proteome</keyword>
<organism evidence="2 3">
    <name type="scientific">Paludisphaera mucosa</name>
    <dbReference type="NCBI Taxonomy" id="3030827"/>
    <lineage>
        <taxon>Bacteria</taxon>
        <taxon>Pseudomonadati</taxon>
        <taxon>Planctomycetota</taxon>
        <taxon>Planctomycetia</taxon>
        <taxon>Isosphaerales</taxon>
        <taxon>Isosphaeraceae</taxon>
        <taxon>Paludisphaera</taxon>
    </lineage>
</organism>
<evidence type="ECO:0000256" key="1">
    <source>
        <dbReference type="SAM" id="Phobius"/>
    </source>
</evidence>
<keyword evidence="1" id="KW-1133">Transmembrane helix</keyword>
<dbReference type="RefSeq" id="WP_277858685.1">
    <property type="nucleotide sequence ID" value="NZ_JARRAG010000001.1"/>
</dbReference>
<dbReference type="EMBL" id="JARRAG010000001">
    <property type="protein sequence ID" value="MDG3002321.1"/>
    <property type="molecule type" value="Genomic_DNA"/>
</dbReference>
<evidence type="ECO:0000313" key="3">
    <source>
        <dbReference type="Proteomes" id="UP001216907"/>
    </source>
</evidence>
<feature type="transmembrane region" description="Helical" evidence="1">
    <location>
        <begin position="13"/>
        <end position="31"/>
    </location>
</feature>
<proteinExistence type="predicted"/>
<dbReference type="Proteomes" id="UP001216907">
    <property type="component" value="Unassembled WGS sequence"/>
</dbReference>
<sequence length="252" mass="28462">MTTDHETSVLSEFVIGLVLILAVMGFPVAWLASEFRCGRKVRIALGIAATAVVAVAAWALGAAVSHFQYNADFGSATKALIEASIEQIEDGRLDRVLKAWRGLNAQYRPTYENRAQYPELAAEATSLIRGETPFVAGTRWDVGAFDRETWVGHWEDDTGFWIVVGSSLDVHRSGYPPEKMQAASLSGDFTRLTFREGERWRHTLTLVDKYELTHESFDLTRQEVWRTEPMFRLIRATEEQKRGTRRDAKPQP</sequence>
<name>A0ABT6F499_9BACT</name>
<evidence type="ECO:0000313" key="2">
    <source>
        <dbReference type="EMBL" id="MDG3002321.1"/>
    </source>
</evidence>
<reference evidence="2 3" key="1">
    <citation type="submission" date="2023-03" db="EMBL/GenBank/DDBJ databases">
        <title>Paludisphaera mucosa sp. nov. a novel planctomycete from northern fen.</title>
        <authorList>
            <person name="Ivanova A."/>
        </authorList>
    </citation>
    <scope>NUCLEOTIDE SEQUENCE [LARGE SCALE GENOMIC DNA]</scope>
    <source>
        <strain evidence="2 3">Pla2</strain>
    </source>
</reference>
<accession>A0ABT6F499</accession>